<dbReference type="InterPro" id="IPR003731">
    <property type="entry name" value="Di-Nase_FeMo-co_biosynth"/>
</dbReference>
<dbReference type="InterPro" id="IPR036105">
    <property type="entry name" value="DiNase_FeMo-co_biosyn_sf"/>
</dbReference>
<evidence type="ECO:0000259" key="1">
    <source>
        <dbReference type="Pfam" id="PF02579"/>
    </source>
</evidence>
<dbReference type="SUPFAM" id="SSF53146">
    <property type="entry name" value="Nitrogenase accessory factor-like"/>
    <property type="match status" value="1"/>
</dbReference>
<comment type="caution">
    <text evidence="2">The sequence shown here is derived from an EMBL/GenBank/DDBJ whole genome shotgun (WGS) entry which is preliminary data.</text>
</comment>
<proteinExistence type="predicted"/>
<dbReference type="RefSeq" id="WP_107822754.1">
    <property type="nucleotide sequence ID" value="NZ_OY782574.1"/>
</dbReference>
<dbReference type="InterPro" id="IPR033913">
    <property type="entry name" value="MTH1175_dom"/>
</dbReference>
<dbReference type="OrthoDB" id="280278at2"/>
<reference evidence="2 3" key="1">
    <citation type="submission" date="2018-04" db="EMBL/GenBank/DDBJ databases">
        <title>Genomic Encyclopedia of Archaeal and Bacterial Type Strains, Phase II (KMG-II): from individual species to whole genera.</title>
        <authorList>
            <person name="Goeker M."/>
        </authorList>
    </citation>
    <scope>NUCLEOTIDE SEQUENCE [LARGE SCALE GENOMIC DNA]</scope>
    <source>
        <strain evidence="2 3">DSM 28823</strain>
    </source>
</reference>
<dbReference type="CDD" id="cd00851">
    <property type="entry name" value="MTH1175"/>
    <property type="match status" value="1"/>
</dbReference>
<evidence type="ECO:0000313" key="2">
    <source>
        <dbReference type="EMBL" id="PTN08024.1"/>
    </source>
</evidence>
<keyword evidence="3" id="KW-1185">Reference proteome</keyword>
<dbReference type="PANTHER" id="PTHR42983">
    <property type="entry name" value="DINITROGENASE IRON-MOLYBDENUM COFACTOR PROTEIN-RELATED"/>
    <property type="match status" value="1"/>
</dbReference>
<name>A0A2T5C0A0_9BACT</name>
<dbReference type="Proteomes" id="UP000243525">
    <property type="component" value="Unassembled WGS sequence"/>
</dbReference>
<accession>A0A2T5C0A0</accession>
<sequence length="118" mass="13173">MKIAIPTKDNRVDEHFGHCDYFSIFELNEKKEIIGQTKLTTSKECGCKSNLADQLAAEKVNVMLASGIGEGAIKKLKSQHIEVIAGFKCSVEEALDKYIRNDYFANFTICTEHDGCSH</sequence>
<protein>
    <submittedName>
        <fullName evidence="2">Putative Fe-Mo cluster-binding NifX family protein</fullName>
    </submittedName>
</protein>
<evidence type="ECO:0000313" key="3">
    <source>
        <dbReference type="Proteomes" id="UP000243525"/>
    </source>
</evidence>
<organism evidence="2 3">
    <name type="scientific">Mangrovibacterium marinum</name>
    <dbReference type="NCBI Taxonomy" id="1639118"/>
    <lineage>
        <taxon>Bacteria</taxon>
        <taxon>Pseudomonadati</taxon>
        <taxon>Bacteroidota</taxon>
        <taxon>Bacteroidia</taxon>
        <taxon>Marinilabiliales</taxon>
        <taxon>Prolixibacteraceae</taxon>
        <taxon>Mangrovibacterium</taxon>
    </lineage>
</organism>
<dbReference type="PANTHER" id="PTHR42983:SF1">
    <property type="entry name" value="IRON-MOLYBDENUM PROTEIN"/>
    <property type="match status" value="1"/>
</dbReference>
<dbReference type="Pfam" id="PF02579">
    <property type="entry name" value="Nitro_FeMo-Co"/>
    <property type="match status" value="1"/>
</dbReference>
<gene>
    <name evidence="2" type="ORF">C8N47_11164</name>
</gene>
<feature type="domain" description="Dinitrogenase iron-molybdenum cofactor biosynthesis" evidence="1">
    <location>
        <begin position="9"/>
        <end position="99"/>
    </location>
</feature>
<dbReference type="EMBL" id="QAAD01000011">
    <property type="protein sequence ID" value="PTN08024.1"/>
    <property type="molecule type" value="Genomic_DNA"/>
</dbReference>
<dbReference type="Gene3D" id="3.30.420.130">
    <property type="entry name" value="Dinitrogenase iron-molybdenum cofactor biosynthesis domain"/>
    <property type="match status" value="1"/>
</dbReference>
<dbReference type="AlphaFoldDB" id="A0A2T5C0A0"/>